<dbReference type="AlphaFoldDB" id="A0A2M9Z967"/>
<dbReference type="Gene3D" id="1.10.10.60">
    <property type="entry name" value="Homeodomain-like"/>
    <property type="match status" value="2"/>
</dbReference>
<feature type="transmembrane region" description="Helical" evidence="4">
    <location>
        <begin position="146"/>
        <end position="167"/>
    </location>
</feature>
<evidence type="ECO:0000256" key="2">
    <source>
        <dbReference type="ARBA" id="ARBA00023125"/>
    </source>
</evidence>
<dbReference type="PANTHER" id="PTHR43280">
    <property type="entry name" value="ARAC-FAMILY TRANSCRIPTIONAL REGULATOR"/>
    <property type="match status" value="1"/>
</dbReference>
<keyword evidence="4" id="KW-1133">Transmembrane helix</keyword>
<evidence type="ECO:0000256" key="3">
    <source>
        <dbReference type="ARBA" id="ARBA00023163"/>
    </source>
</evidence>
<dbReference type="GO" id="GO:0003700">
    <property type="term" value="F:DNA-binding transcription factor activity"/>
    <property type="evidence" value="ECO:0007669"/>
    <property type="project" value="InterPro"/>
</dbReference>
<evidence type="ECO:0000256" key="4">
    <source>
        <dbReference type="SAM" id="Phobius"/>
    </source>
</evidence>
<sequence>MLSFLAFGAGLSFLMALANWFSGFRESPHKNRSSDSFGKIGNLRFDPVPWLFLSVSIVLCHLYLELSDSIRVLPWIYGVHIPFLFWIGPLNHMYFRVLSGQGLGRFGTLHFLPPVLAISVLSPFFFSSSEIKLKFIESPSDSQFHFILLCLLILGTLSNFIYPSLLLRKIWGWSSKSEEKNRSAFYPFLFLYSFTILVLLLFVIAQIFFMPLFPIAGAALSLLVCAIFLVGAANPDLLSRFRTESREASYSETRIKGLDLDSILSRMEILMRERRMFLNEDLTLGGLATELGIGSHQLSEILNTKIRKSFREYLTEFRLEEAASLLLSEPQRSVLSVLYSSGFNSKSAFHKLFQERYGLTPTEYRSRS</sequence>
<dbReference type="RefSeq" id="WP_100759754.1">
    <property type="nucleotide sequence ID" value="NZ_NPDT01000007.1"/>
</dbReference>
<dbReference type="PRINTS" id="PR00032">
    <property type="entry name" value="HTHARAC"/>
</dbReference>
<reference evidence="6 7" key="1">
    <citation type="submission" date="2017-07" db="EMBL/GenBank/DDBJ databases">
        <title>Leptospira spp. isolated from tropical soils.</title>
        <authorList>
            <person name="Thibeaux R."/>
            <person name="Iraola G."/>
            <person name="Ferres I."/>
            <person name="Bierque E."/>
            <person name="Girault D."/>
            <person name="Soupe-Gilbert M.-E."/>
            <person name="Picardeau M."/>
            <person name="Goarant C."/>
        </authorList>
    </citation>
    <scope>NUCLEOTIDE SEQUENCE [LARGE SCALE GENOMIC DNA]</scope>
    <source>
        <strain evidence="6 7">FH2-C-A2</strain>
    </source>
</reference>
<feature type="transmembrane region" description="Helical" evidence="4">
    <location>
        <begin position="76"/>
        <end position="95"/>
    </location>
</feature>
<keyword evidence="4" id="KW-0472">Membrane</keyword>
<feature type="transmembrane region" description="Helical" evidence="4">
    <location>
        <begin position="215"/>
        <end position="233"/>
    </location>
</feature>
<dbReference type="Pfam" id="PF12833">
    <property type="entry name" value="HTH_18"/>
    <property type="match status" value="1"/>
</dbReference>
<dbReference type="InterPro" id="IPR018060">
    <property type="entry name" value="HTH_AraC"/>
</dbReference>
<evidence type="ECO:0000256" key="1">
    <source>
        <dbReference type="ARBA" id="ARBA00023015"/>
    </source>
</evidence>
<evidence type="ECO:0000313" key="6">
    <source>
        <dbReference type="EMBL" id="PJZ64976.1"/>
    </source>
</evidence>
<feature type="domain" description="HTH araC/xylS-type" evidence="5">
    <location>
        <begin position="261"/>
        <end position="367"/>
    </location>
</feature>
<proteinExistence type="predicted"/>
<protein>
    <recommendedName>
        <fullName evidence="5">HTH araC/xylS-type domain-containing protein</fullName>
    </recommendedName>
</protein>
<keyword evidence="2" id="KW-0238">DNA-binding</keyword>
<gene>
    <name evidence="6" type="ORF">CH371_15870</name>
</gene>
<evidence type="ECO:0000313" key="7">
    <source>
        <dbReference type="Proteomes" id="UP000231912"/>
    </source>
</evidence>
<dbReference type="InterPro" id="IPR009057">
    <property type="entry name" value="Homeodomain-like_sf"/>
</dbReference>
<dbReference type="PROSITE" id="PS00041">
    <property type="entry name" value="HTH_ARAC_FAMILY_1"/>
    <property type="match status" value="1"/>
</dbReference>
<dbReference type="InterPro" id="IPR020449">
    <property type="entry name" value="Tscrpt_reg_AraC-type_HTH"/>
</dbReference>
<dbReference type="SMART" id="SM00342">
    <property type="entry name" value="HTH_ARAC"/>
    <property type="match status" value="1"/>
</dbReference>
<keyword evidence="1" id="KW-0805">Transcription regulation</keyword>
<keyword evidence="4" id="KW-0812">Transmembrane</keyword>
<organism evidence="6 7">
    <name type="scientific">Leptospira wolffii</name>
    <dbReference type="NCBI Taxonomy" id="409998"/>
    <lineage>
        <taxon>Bacteria</taxon>
        <taxon>Pseudomonadati</taxon>
        <taxon>Spirochaetota</taxon>
        <taxon>Spirochaetia</taxon>
        <taxon>Leptospirales</taxon>
        <taxon>Leptospiraceae</taxon>
        <taxon>Leptospira</taxon>
    </lineage>
</organism>
<name>A0A2M9Z967_9LEPT</name>
<dbReference type="EMBL" id="NPDT01000007">
    <property type="protein sequence ID" value="PJZ64976.1"/>
    <property type="molecule type" value="Genomic_DNA"/>
</dbReference>
<feature type="transmembrane region" description="Helical" evidence="4">
    <location>
        <begin position="188"/>
        <end position="209"/>
    </location>
</feature>
<accession>A0A2M9Z967</accession>
<keyword evidence="3" id="KW-0804">Transcription</keyword>
<dbReference type="PANTHER" id="PTHR43280:SF29">
    <property type="entry name" value="ARAC-FAMILY TRANSCRIPTIONAL REGULATOR"/>
    <property type="match status" value="1"/>
</dbReference>
<dbReference type="SUPFAM" id="SSF46689">
    <property type="entry name" value="Homeodomain-like"/>
    <property type="match status" value="1"/>
</dbReference>
<feature type="transmembrane region" description="Helical" evidence="4">
    <location>
        <begin position="6"/>
        <end position="24"/>
    </location>
</feature>
<comment type="caution">
    <text evidence="6">The sequence shown here is derived from an EMBL/GenBank/DDBJ whole genome shotgun (WGS) entry which is preliminary data.</text>
</comment>
<dbReference type="PROSITE" id="PS01124">
    <property type="entry name" value="HTH_ARAC_FAMILY_2"/>
    <property type="match status" value="1"/>
</dbReference>
<evidence type="ECO:0000259" key="5">
    <source>
        <dbReference type="PROSITE" id="PS01124"/>
    </source>
</evidence>
<dbReference type="Proteomes" id="UP000231912">
    <property type="component" value="Unassembled WGS sequence"/>
</dbReference>
<feature type="transmembrane region" description="Helical" evidence="4">
    <location>
        <begin position="107"/>
        <end position="126"/>
    </location>
</feature>
<dbReference type="GO" id="GO:0043565">
    <property type="term" value="F:sequence-specific DNA binding"/>
    <property type="evidence" value="ECO:0007669"/>
    <property type="project" value="InterPro"/>
</dbReference>
<dbReference type="InterPro" id="IPR018062">
    <property type="entry name" value="HTH_AraC-typ_CS"/>
</dbReference>